<protein>
    <submittedName>
        <fullName evidence="12">Matrixin family metalloprotease</fullName>
    </submittedName>
</protein>
<dbReference type="GO" id="GO:0004222">
    <property type="term" value="F:metalloendopeptidase activity"/>
    <property type="evidence" value="ECO:0007669"/>
    <property type="project" value="InterPro"/>
</dbReference>
<keyword evidence="10" id="KW-0862">Zinc</keyword>
<keyword evidence="8" id="KW-0677">Repeat</keyword>
<evidence type="ECO:0000256" key="9">
    <source>
        <dbReference type="ARBA" id="ARBA00022801"/>
    </source>
</evidence>
<dbReference type="InterPro" id="IPR050557">
    <property type="entry name" value="RTX_toxin/Mannuronan_C5-epim"/>
</dbReference>
<evidence type="ECO:0000256" key="10">
    <source>
        <dbReference type="ARBA" id="ARBA00022833"/>
    </source>
</evidence>
<dbReference type="InterPro" id="IPR001343">
    <property type="entry name" value="Hemolysn_Ca-bd"/>
</dbReference>
<dbReference type="Pfam" id="PF08548">
    <property type="entry name" value="Peptidase_M10_C"/>
    <property type="match status" value="1"/>
</dbReference>
<dbReference type="PANTHER" id="PTHR38340">
    <property type="entry name" value="S-LAYER PROTEIN"/>
    <property type="match status" value="1"/>
</dbReference>
<evidence type="ECO:0000256" key="4">
    <source>
        <dbReference type="ARBA" id="ARBA00022525"/>
    </source>
</evidence>
<dbReference type="InterPro" id="IPR034033">
    <property type="entry name" value="Serralysin-like"/>
</dbReference>
<dbReference type="Proteomes" id="UP000521868">
    <property type="component" value="Unassembled WGS sequence"/>
</dbReference>
<dbReference type="GO" id="GO:0005615">
    <property type="term" value="C:extracellular space"/>
    <property type="evidence" value="ECO:0007669"/>
    <property type="project" value="InterPro"/>
</dbReference>
<keyword evidence="4" id="KW-0964">Secreted</keyword>
<organism evidence="12 13">
    <name type="scientific">Ramlibacter lithotrophicus</name>
    <dbReference type="NCBI Taxonomy" id="2606681"/>
    <lineage>
        <taxon>Bacteria</taxon>
        <taxon>Pseudomonadati</taxon>
        <taxon>Pseudomonadota</taxon>
        <taxon>Betaproteobacteria</taxon>
        <taxon>Burkholderiales</taxon>
        <taxon>Comamonadaceae</taxon>
        <taxon>Ramlibacter</taxon>
    </lineage>
</organism>
<dbReference type="InterPro" id="IPR006026">
    <property type="entry name" value="Peptidase_Metallo"/>
</dbReference>
<sequence>MSQIHMPSPATSSSTSVVRLSSDSQIDALLAQVKWGGAVGTGASLTFSFPWTTNSSALFSGYDGATYSSLGENTAAYRFGLNATQPAAATGALRAWANVANISFSEVTDTSSSVGDIRFGWTSATESTSTGNEPWGWAYYPNAYWPSGGDIWISTLSSGASASSWAVGSYNYMSLIHEIGHAIGLKHTFEDSPTLAASLDTRQYSVMSYTDAAHSLFVDLTQNANGSVSWRSYNVQPETPMVLDIAAMQYIYGPNLGHRTGDDVYTFDPATPFLKTIWDAGGNDTISVANFSRGSTIDLRPGHYSSIAILSDSTAGYNWTTPPPTPTYDGTDNLGIAYNAMIENAVGGAGSDVLRGNDVANHLDGGAGNDVLYGGAGNDFFDWDATKRGGTDVFYGGTGDDQFVLTPGDQVIEYADEGADTVYVSMSYTLGDNLENLFLLGSAGLALTGNVLDNLIKGGAGNDTISGGAGNDVAVYDRPSSEYVIVVTSSSSTLSSTASGNDVLYGVEFAQFSDKRVALIDTVAPTLVALNPADESTRVAIGTNVVLTFSEAIQRGTGSIVLKTAAGTVVATYDAASSANVSISGSTLTINPSADLSYSTSYKVEFASGSIKDLAGNSYSGTADYNFTTAAPPDLIAPAAITFSPADAATGVTVESNVVVTFSEPIQRGTGSIILKTAAGVTVETYNAATSANLSISGSTLTISPGADLSYGTGYKVEFAAGTIKDPAGNSYAGTTSYDFATIAGLKIIGTQAADTLSGGAGVDQIFGQSGDDVLSGLGAEDHLDGGAGTDTAAYLGQRDQYSLGAILTGGSAGFQVIGWPTREGTDTLVNIERLRFTDTKVALDLDGNAGTVARILGAVFGAPMLQNQAFVGIGLSLADTGLSSEQLMQLALDVRLGQGVRSAQVVELLYTNIVGVAPDADTMASFVQLIEGGTFTNAGLGVYAAETDYNAEHIGLAGLAQTGIAYL</sequence>
<evidence type="ECO:0000313" key="13">
    <source>
        <dbReference type="Proteomes" id="UP000521868"/>
    </source>
</evidence>
<keyword evidence="13" id="KW-1185">Reference proteome</keyword>
<keyword evidence="5 12" id="KW-0645">Protease</keyword>
<dbReference type="Gene3D" id="3.40.390.10">
    <property type="entry name" value="Collagenase (Catalytic Domain)"/>
    <property type="match status" value="1"/>
</dbReference>
<dbReference type="InterPro" id="IPR001818">
    <property type="entry name" value="Pept_M10_metallopeptidase"/>
</dbReference>
<reference evidence="12 13" key="1">
    <citation type="journal article" date="2020" name="Nature">
        <title>Bacterial chemolithoautotrophy via manganese oxidation.</title>
        <authorList>
            <person name="Yu H."/>
            <person name="Leadbetter J.R."/>
        </authorList>
    </citation>
    <scope>NUCLEOTIDE SEQUENCE [LARGE SCALE GENOMIC DNA]</scope>
    <source>
        <strain evidence="12 13">RBP-1</strain>
    </source>
</reference>
<feature type="domain" description="Peptidase metallopeptidase" evidence="11">
    <location>
        <begin position="43"/>
        <end position="219"/>
    </location>
</feature>
<dbReference type="GO" id="GO:0005509">
    <property type="term" value="F:calcium ion binding"/>
    <property type="evidence" value="ECO:0007669"/>
    <property type="project" value="InterPro"/>
</dbReference>
<evidence type="ECO:0000256" key="7">
    <source>
        <dbReference type="ARBA" id="ARBA00022729"/>
    </source>
</evidence>
<gene>
    <name evidence="12" type="ORF">RAMLITH_01715</name>
</gene>
<evidence type="ECO:0000313" key="12">
    <source>
        <dbReference type="EMBL" id="NKE64524.1"/>
    </source>
</evidence>
<dbReference type="InterPro" id="IPR011049">
    <property type="entry name" value="Serralysin-like_metalloprot_C"/>
</dbReference>
<evidence type="ECO:0000256" key="3">
    <source>
        <dbReference type="ARBA" id="ARBA00009490"/>
    </source>
</evidence>
<dbReference type="GO" id="GO:0008270">
    <property type="term" value="F:zinc ion binding"/>
    <property type="evidence" value="ECO:0007669"/>
    <property type="project" value="InterPro"/>
</dbReference>
<dbReference type="GO" id="GO:0031012">
    <property type="term" value="C:extracellular matrix"/>
    <property type="evidence" value="ECO:0007669"/>
    <property type="project" value="InterPro"/>
</dbReference>
<dbReference type="InterPro" id="IPR032812">
    <property type="entry name" value="SbsA_Ig"/>
</dbReference>
<dbReference type="PRINTS" id="PR00313">
    <property type="entry name" value="CABNDNGRPT"/>
</dbReference>
<name>A0A7X6I4Y1_9BURK</name>
<dbReference type="Pfam" id="PF00353">
    <property type="entry name" value="HemolysinCabind"/>
    <property type="match status" value="4"/>
</dbReference>
<keyword evidence="7" id="KW-0732">Signal</keyword>
<comment type="caution">
    <text evidence="12">The sequence shown here is derived from an EMBL/GenBank/DDBJ whole genome shotgun (WGS) entry which is preliminary data.</text>
</comment>
<evidence type="ECO:0000256" key="2">
    <source>
        <dbReference type="ARBA" id="ARBA00004613"/>
    </source>
</evidence>
<dbReference type="Gene3D" id="2.60.40.1220">
    <property type="match status" value="2"/>
</dbReference>
<dbReference type="Pfam" id="PF13205">
    <property type="entry name" value="Big_5"/>
    <property type="match status" value="2"/>
</dbReference>
<keyword evidence="9" id="KW-0378">Hydrolase</keyword>
<dbReference type="EMBL" id="VTOX01000001">
    <property type="protein sequence ID" value="NKE64524.1"/>
    <property type="molecule type" value="Genomic_DNA"/>
</dbReference>
<comment type="similarity">
    <text evidence="3">Belongs to the peptidase M10B family.</text>
</comment>
<evidence type="ECO:0000259" key="11">
    <source>
        <dbReference type="SMART" id="SM00235"/>
    </source>
</evidence>
<dbReference type="PANTHER" id="PTHR38340:SF1">
    <property type="entry name" value="S-LAYER PROTEIN"/>
    <property type="match status" value="1"/>
</dbReference>
<evidence type="ECO:0000256" key="5">
    <source>
        <dbReference type="ARBA" id="ARBA00022670"/>
    </source>
</evidence>
<dbReference type="SMART" id="SM00235">
    <property type="entry name" value="ZnMc"/>
    <property type="match status" value="1"/>
</dbReference>
<dbReference type="CDD" id="cd04277">
    <property type="entry name" value="ZnMc_serralysin_like"/>
    <property type="match status" value="1"/>
</dbReference>
<comment type="cofactor">
    <cofactor evidence="1">
        <name>Ca(2+)</name>
        <dbReference type="ChEBI" id="CHEBI:29108"/>
    </cofactor>
</comment>
<evidence type="ECO:0000256" key="6">
    <source>
        <dbReference type="ARBA" id="ARBA00022723"/>
    </source>
</evidence>
<dbReference type="SUPFAM" id="SSF55486">
    <property type="entry name" value="Metalloproteases ('zincins'), catalytic domain"/>
    <property type="match status" value="1"/>
</dbReference>
<evidence type="ECO:0000256" key="8">
    <source>
        <dbReference type="ARBA" id="ARBA00022737"/>
    </source>
</evidence>
<dbReference type="InterPro" id="IPR013858">
    <property type="entry name" value="Peptidase_M10B_C"/>
</dbReference>
<keyword evidence="12" id="KW-0482">Metalloprotease</keyword>
<keyword evidence="6" id="KW-0479">Metal-binding</keyword>
<dbReference type="InterPro" id="IPR024079">
    <property type="entry name" value="MetalloPept_cat_dom_sf"/>
</dbReference>
<proteinExistence type="inferred from homology"/>
<dbReference type="GO" id="GO:0006508">
    <property type="term" value="P:proteolysis"/>
    <property type="evidence" value="ECO:0007669"/>
    <property type="project" value="UniProtKB-KW"/>
</dbReference>
<dbReference type="RefSeq" id="WP_168105606.1">
    <property type="nucleotide sequence ID" value="NZ_VTOX01000001.1"/>
</dbReference>
<dbReference type="Gene3D" id="2.150.10.10">
    <property type="entry name" value="Serralysin-like metalloprotease, C-terminal"/>
    <property type="match status" value="2"/>
</dbReference>
<dbReference type="InterPro" id="IPR014755">
    <property type="entry name" value="Cu-Rt/internalin_Ig-like"/>
</dbReference>
<dbReference type="Pfam" id="PF00413">
    <property type="entry name" value="Peptidase_M10"/>
    <property type="match status" value="1"/>
</dbReference>
<comment type="subcellular location">
    <subcellularLocation>
        <location evidence="2">Secreted</location>
    </subcellularLocation>
</comment>
<accession>A0A7X6I4Y1</accession>
<dbReference type="SUPFAM" id="SSF51120">
    <property type="entry name" value="beta-Roll"/>
    <property type="match status" value="3"/>
</dbReference>
<evidence type="ECO:0000256" key="1">
    <source>
        <dbReference type="ARBA" id="ARBA00001913"/>
    </source>
</evidence>
<dbReference type="AlphaFoldDB" id="A0A7X6I4Y1"/>